<protein>
    <recommendedName>
        <fullName evidence="8">P21-activated protein kinase-interacting protein 1-like</fullName>
    </recommendedName>
</protein>
<dbReference type="SUPFAM" id="SSF50978">
    <property type="entry name" value="WD40 repeat-like"/>
    <property type="match status" value="1"/>
</dbReference>
<keyword evidence="2" id="KW-0677">Repeat</keyword>
<evidence type="ECO:0000313" key="7">
    <source>
        <dbReference type="Proteomes" id="UP000678393"/>
    </source>
</evidence>
<reference evidence="6" key="1">
    <citation type="submission" date="2021-04" db="EMBL/GenBank/DDBJ databases">
        <authorList>
            <consortium name="Molecular Ecology Group"/>
        </authorList>
    </citation>
    <scope>NUCLEOTIDE SEQUENCE</scope>
</reference>
<feature type="non-terminal residue" evidence="6">
    <location>
        <position position="324"/>
    </location>
</feature>
<feature type="compositionally biased region" description="Basic and acidic residues" evidence="5">
    <location>
        <begin position="193"/>
        <end position="202"/>
    </location>
</feature>
<dbReference type="PROSITE" id="PS50082">
    <property type="entry name" value="WD_REPEATS_2"/>
    <property type="match status" value="1"/>
</dbReference>
<evidence type="ECO:0000256" key="4">
    <source>
        <dbReference type="PROSITE-ProRule" id="PRU00221"/>
    </source>
</evidence>
<comment type="function">
    <text evidence="3">Negatively regulates the PAK1 kinase. PAK1 is a member of the PAK kinase family, which has been shown to play a positive role in the regulation of signaling pathways involving MAPK8 and RELA. PAK1 exists as an inactive homodimer, which is activated by binding of small GTPases such as CDC42 to an N-terminal regulatory domain. PAK1IP1 also binds to the N-terminus of PAK1, and inhibits the specific activation of PAK1 by CDC42. May be involved in ribosomal large subunit assembly.</text>
</comment>
<dbReference type="InterPro" id="IPR051959">
    <property type="entry name" value="PAK1-Kinase_Regulator"/>
</dbReference>
<sequence length="324" mass="35472">AHVLAVAVHPSGKLALSVGSDRSLLTWDLVTGKLAFQRKIKEAATNILFTSDGNHYILIYTKRVEICNLEDTSTVVEIPTSWRINSVCLIKNDVLAVGGDDRYIRLFDIFSGNELLTLDMAKPQEDSFSSRVRCICATVCGQRNLLVAATSSGSIKVFEVNLAEKTTDEVLSHAARVRVTCMAVHNSANGALEKGEPSEPRAKTQVKSQKKHVTETTSSQPEEEDVSEESASSDTGAVKVTPGQFQKQSSKDSAPKRNQKKRKQQQKTSVKGNQKRRTPAGETETSSRKTQSQKTKTVSTPASSGVRIPPTEPVHKAKKRRLNK</sequence>
<dbReference type="PANTHER" id="PTHR44675">
    <property type="entry name" value="PAK1 INTERACTING PROTEIN 1"/>
    <property type="match status" value="1"/>
</dbReference>
<dbReference type="PANTHER" id="PTHR44675:SF1">
    <property type="entry name" value="P21-ACTIVATED PROTEIN KINASE-INTERACTING PROTEIN 1"/>
    <property type="match status" value="1"/>
</dbReference>
<evidence type="ECO:0000256" key="1">
    <source>
        <dbReference type="ARBA" id="ARBA00022574"/>
    </source>
</evidence>
<evidence type="ECO:0000256" key="3">
    <source>
        <dbReference type="ARBA" id="ARBA00045213"/>
    </source>
</evidence>
<dbReference type="Gene3D" id="2.130.10.10">
    <property type="entry name" value="YVTN repeat-like/Quinoprotein amine dehydrogenase"/>
    <property type="match status" value="2"/>
</dbReference>
<evidence type="ECO:0008006" key="8">
    <source>
        <dbReference type="Google" id="ProtNLM"/>
    </source>
</evidence>
<name>A0A8S3ZK12_9EUPU</name>
<comment type="caution">
    <text evidence="6">The sequence shown here is derived from an EMBL/GenBank/DDBJ whole genome shotgun (WGS) entry which is preliminary data.</text>
</comment>
<feature type="compositionally biased region" description="Low complexity" evidence="5">
    <location>
        <begin position="282"/>
        <end position="300"/>
    </location>
</feature>
<dbReference type="InterPro" id="IPR019775">
    <property type="entry name" value="WD40_repeat_CS"/>
</dbReference>
<evidence type="ECO:0000256" key="5">
    <source>
        <dbReference type="SAM" id="MobiDB-lite"/>
    </source>
</evidence>
<evidence type="ECO:0000313" key="6">
    <source>
        <dbReference type="EMBL" id="CAG5127121.1"/>
    </source>
</evidence>
<dbReference type="InterPro" id="IPR015943">
    <property type="entry name" value="WD40/YVTN_repeat-like_dom_sf"/>
</dbReference>
<accession>A0A8S3ZK12</accession>
<dbReference type="InterPro" id="IPR036322">
    <property type="entry name" value="WD40_repeat_dom_sf"/>
</dbReference>
<organism evidence="6 7">
    <name type="scientific">Candidula unifasciata</name>
    <dbReference type="NCBI Taxonomy" id="100452"/>
    <lineage>
        <taxon>Eukaryota</taxon>
        <taxon>Metazoa</taxon>
        <taxon>Spiralia</taxon>
        <taxon>Lophotrochozoa</taxon>
        <taxon>Mollusca</taxon>
        <taxon>Gastropoda</taxon>
        <taxon>Heterobranchia</taxon>
        <taxon>Euthyneura</taxon>
        <taxon>Panpulmonata</taxon>
        <taxon>Eupulmonata</taxon>
        <taxon>Stylommatophora</taxon>
        <taxon>Helicina</taxon>
        <taxon>Helicoidea</taxon>
        <taxon>Geomitridae</taxon>
        <taxon>Candidula</taxon>
    </lineage>
</organism>
<keyword evidence="7" id="KW-1185">Reference proteome</keyword>
<dbReference type="Pfam" id="PF00400">
    <property type="entry name" value="WD40"/>
    <property type="match status" value="1"/>
</dbReference>
<dbReference type="SMART" id="SM00320">
    <property type="entry name" value="WD40"/>
    <property type="match status" value="3"/>
</dbReference>
<dbReference type="InterPro" id="IPR001680">
    <property type="entry name" value="WD40_rpt"/>
</dbReference>
<keyword evidence="1 4" id="KW-0853">WD repeat</keyword>
<dbReference type="AlphaFoldDB" id="A0A8S3ZK12"/>
<dbReference type="EMBL" id="CAJHNH020002576">
    <property type="protein sequence ID" value="CAG5127121.1"/>
    <property type="molecule type" value="Genomic_DNA"/>
</dbReference>
<evidence type="ECO:0000256" key="2">
    <source>
        <dbReference type="ARBA" id="ARBA00022737"/>
    </source>
</evidence>
<proteinExistence type="predicted"/>
<gene>
    <name evidence="6" type="ORF">CUNI_LOCUS12679</name>
</gene>
<dbReference type="OrthoDB" id="308449at2759"/>
<dbReference type="Proteomes" id="UP000678393">
    <property type="component" value="Unassembled WGS sequence"/>
</dbReference>
<dbReference type="PROSITE" id="PS00678">
    <property type="entry name" value="WD_REPEATS_1"/>
    <property type="match status" value="1"/>
</dbReference>
<feature type="repeat" description="WD" evidence="4">
    <location>
        <begin position="1"/>
        <end position="37"/>
    </location>
</feature>
<feature type="region of interest" description="Disordered" evidence="5">
    <location>
        <begin position="190"/>
        <end position="324"/>
    </location>
</feature>